<dbReference type="GO" id="GO:1902600">
    <property type="term" value="P:proton transmembrane transport"/>
    <property type="evidence" value="ECO:0007669"/>
    <property type="project" value="TreeGrafter"/>
</dbReference>
<sequence length="303" mass="34133">MYGQKNDDKNYIFVKAGKKTMWKFPLLFRRNKVKHADRLPATVTSTLTIVARRLGKKNIYVKKLDIVEALGSAQIIASDKTGTLTKNIMTVTDLWYFNDFIQGLPQSNSSSPNGKLSITDFSSPVSDILSTMCVCNAAKFAEERPHANGISTKKSTEVAIHIDANNNTTERATIGQPSEVAMIKYVDRLMDIEELRDKHNPGKPRDWDTIHGERISKLTDEEWDKLLSNDYLVFARTTPEQKLLIVEQCQKRNQIIAMTGDGVNDAPALKKSDIGIAMGSGSSWNYANFKIWEPYFHSQILKT</sequence>
<dbReference type="InterPro" id="IPR018303">
    <property type="entry name" value="ATPase_P-typ_P_site"/>
</dbReference>
<dbReference type="SUPFAM" id="SSF81665">
    <property type="entry name" value="Calcium ATPase, transmembrane domain M"/>
    <property type="match status" value="1"/>
</dbReference>
<dbReference type="NCBIfam" id="TIGR01494">
    <property type="entry name" value="ATPase_P-type"/>
    <property type="match status" value="1"/>
</dbReference>
<protein>
    <submittedName>
        <fullName evidence="6">Uncharacterized protein</fullName>
    </submittedName>
</protein>
<dbReference type="PANTHER" id="PTHR43294:SF5">
    <property type="entry name" value="CATION-TRANSPORTING P-TYPE ATPASE N-TERMINAL DOMAIN-CONTAINING PROTEIN"/>
    <property type="match status" value="1"/>
</dbReference>
<dbReference type="AlphaFoldDB" id="A0A914C9L9"/>
<keyword evidence="2" id="KW-0812">Transmembrane</keyword>
<dbReference type="Pfam" id="PF00702">
    <property type="entry name" value="Hydrolase"/>
    <property type="match status" value="1"/>
</dbReference>
<dbReference type="Gene3D" id="3.40.1110.10">
    <property type="entry name" value="Calcium-transporting ATPase, cytoplasmic domain N"/>
    <property type="match status" value="1"/>
</dbReference>
<dbReference type="GO" id="GO:0036376">
    <property type="term" value="P:sodium ion export across plasma membrane"/>
    <property type="evidence" value="ECO:0007669"/>
    <property type="project" value="TreeGrafter"/>
</dbReference>
<dbReference type="PRINTS" id="PR00120">
    <property type="entry name" value="HATPASE"/>
</dbReference>
<evidence type="ECO:0000256" key="4">
    <source>
        <dbReference type="ARBA" id="ARBA00023136"/>
    </source>
</evidence>
<evidence type="ECO:0000313" key="5">
    <source>
        <dbReference type="Proteomes" id="UP000887540"/>
    </source>
</evidence>
<accession>A0A914C9L9</accession>
<dbReference type="Gene3D" id="3.40.50.1000">
    <property type="entry name" value="HAD superfamily/HAD-like"/>
    <property type="match status" value="2"/>
</dbReference>
<evidence type="ECO:0000313" key="6">
    <source>
        <dbReference type="WBParaSite" id="ACRNAN_Path_661.g2483.t1"/>
    </source>
</evidence>
<dbReference type="GO" id="GO:1990573">
    <property type="term" value="P:potassium ion import across plasma membrane"/>
    <property type="evidence" value="ECO:0007669"/>
    <property type="project" value="TreeGrafter"/>
</dbReference>
<dbReference type="GO" id="GO:0016887">
    <property type="term" value="F:ATP hydrolysis activity"/>
    <property type="evidence" value="ECO:0007669"/>
    <property type="project" value="InterPro"/>
</dbReference>
<dbReference type="InterPro" id="IPR036412">
    <property type="entry name" value="HAD-like_sf"/>
</dbReference>
<dbReference type="PRINTS" id="PR00119">
    <property type="entry name" value="CATATPASE"/>
</dbReference>
<dbReference type="InterPro" id="IPR050510">
    <property type="entry name" value="Cation_transp_ATPase_P-type"/>
</dbReference>
<keyword evidence="3" id="KW-1133">Transmembrane helix</keyword>
<keyword evidence="5" id="KW-1185">Reference proteome</keyword>
<dbReference type="InterPro" id="IPR001757">
    <property type="entry name" value="P_typ_ATPase"/>
</dbReference>
<dbReference type="GO" id="GO:0030007">
    <property type="term" value="P:intracellular potassium ion homeostasis"/>
    <property type="evidence" value="ECO:0007669"/>
    <property type="project" value="TreeGrafter"/>
</dbReference>
<dbReference type="InterPro" id="IPR023298">
    <property type="entry name" value="ATPase_P-typ_TM_dom_sf"/>
</dbReference>
<proteinExistence type="predicted"/>
<dbReference type="PROSITE" id="PS00154">
    <property type="entry name" value="ATPASE_E1_E2"/>
    <property type="match status" value="1"/>
</dbReference>
<dbReference type="GO" id="GO:0006883">
    <property type="term" value="P:intracellular sodium ion homeostasis"/>
    <property type="evidence" value="ECO:0007669"/>
    <property type="project" value="TreeGrafter"/>
</dbReference>
<dbReference type="Proteomes" id="UP000887540">
    <property type="component" value="Unplaced"/>
</dbReference>
<name>A0A914C9L9_9BILA</name>
<dbReference type="GO" id="GO:0005886">
    <property type="term" value="C:plasma membrane"/>
    <property type="evidence" value="ECO:0007669"/>
    <property type="project" value="TreeGrafter"/>
</dbReference>
<comment type="subcellular location">
    <subcellularLocation>
        <location evidence="1">Membrane</location>
    </subcellularLocation>
</comment>
<evidence type="ECO:0000256" key="1">
    <source>
        <dbReference type="ARBA" id="ARBA00004370"/>
    </source>
</evidence>
<dbReference type="InterPro" id="IPR023299">
    <property type="entry name" value="ATPase_P-typ_cyto_dom_N"/>
</dbReference>
<dbReference type="InterPro" id="IPR023214">
    <property type="entry name" value="HAD_sf"/>
</dbReference>
<dbReference type="WBParaSite" id="ACRNAN_Path_661.g2483.t1">
    <property type="protein sequence ID" value="ACRNAN_Path_661.g2483.t1"/>
    <property type="gene ID" value="ACRNAN_Path_661.g2483"/>
</dbReference>
<dbReference type="PANTHER" id="PTHR43294">
    <property type="entry name" value="SODIUM/POTASSIUM-TRANSPORTING ATPASE SUBUNIT ALPHA"/>
    <property type="match status" value="1"/>
</dbReference>
<evidence type="ECO:0000256" key="2">
    <source>
        <dbReference type="ARBA" id="ARBA00022692"/>
    </source>
</evidence>
<dbReference type="SUPFAM" id="SSF56784">
    <property type="entry name" value="HAD-like"/>
    <property type="match status" value="1"/>
</dbReference>
<dbReference type="GO" id="GO:0005391">
    <property type="term" value="F:P-type sodium:potassium-exchanging transporter activity"/>
    <property type="evidence" value="ECO:0007669"/>
    <property type="project" value="TreeGrafter"/>
</dbReference>
<evidence type="ECO:0000256" key="3">
    <source>
        <dbReference type="ARBA" id="ARBA00022989"/>
    </source>
</evidence>
<dbReference type="Gene3D" id="1.20.1110.10">
    <property type="entry name" value="Calcium-transporting ATPase, transmembrane domain"/>
    <property type="match status" value="1"/>
</dbReference>
<keyword evidence="4" id="KW-0472">Membrane</keyword>
<organism evidence="5 6">
    <name type="scientific">Acrobeloides nanus</name>
    <dbReference type="NCBI Taxonomy" id="290746"/>
    <lineage>
        <taxon>Eukaryota</taxon>
        <taxon>Metazoa</taxon>
        <taxon>Ecdysozoa</taxon>
        <taxon>Nematoda</taxon>
        <taxon>Chromadorea</taxon>
        <taxon>Rhabditida</taxon>
        <taxon>Tylenchina</taxon>
        <taxon>Cephalobomorpha</taxon>
        <taxon>Cephaloboidea</taxon>
        <taxon>Cephalobidae</taxon>
        <taxon>Acrobeloides</taxon>
    </lineage>
</organism>
<reference evidence="6" key="1">
    <citation type="submission" date="2022-11" db="UniProtKB">
        <authorList>
            <consortium name="WormBaseParasite"/>
        </authorList>
    </citation>
    <scope>IDENTIFICATION</scope>
</reference>
<dbReference type="GO" id="GO:0005524">
    <property type="term" value="F:ATP binding"/>
    <property type="evidence" value="ECO:0007669"/>
    <property type="project" value="InterPro"/>
</dbReference>